<dbReference type="Pfam" id="PF00069">
    <property type="entry name" value="Pkinase"/>
    <property type="match status" value="1"/>
</dbReference>
<protein>
    <recommendedName>
        <fullName evidence="1">non-specific serine/threonine protein kinase</fullName>
        <ecNumber evidence="1">2.7.11.1</ecNumber>
    </recommendedName>
</protein>
<feature type="compositionally biased region" description="Low complexity" evidence="6">
    <location>
        <begin position="1353"/>
        <end position="1363"/>
    </location>
</feature>
<feature type="region of interest" description="Disordered" evidence="6">
    <location>
        <begin position="1094"/>
        <end position="1114"/>
    </location>
</feature>
<dbReference type="EC" id="2.7.11.1" evidence="1"/>
<dbReference type="Proteomes" id="UP001281761">
    <property type="component" value="Unassembled WGS sequence"/>
</dbReference>
<dbReference type="Gene3D" id="1.10.510.10">
    <property type="entry name" value="Transferase(Phosphotransferase) domain 1"/>
    <property type="match status" value="1"/>
</dbReference>
<evidence type="ECO:0000256" key="1">
    <source>
        <dbReference type="ARBA" id="ARBA00012513"/>
    </source>
</evidence>
<evidence type="ECO:0000313" key="8">
    <source>
        <dbReference type="EMBL" id="KAK2959563.1"/>
    </source>
</evidence>
<keyword evidence="2 8" id="KW-0808">Transferase</keyword>
<name>A0ABQ9Y716_9EUKA</name>
<evidence type="ECO:0000256" key="5">
    <source>
        <dbReference type="ARBA" id="ARBA00022840"/>
    </source>
</evidence>
<evidence type="ECO:0000256" key="6">
    <source>
        <dbReference type="SAM" id="MobiDB-lite"/>
    </source>
</evidence>
<proteinExistence type="predicted"/>
<feature type="compositionally biased region" description="Acidic residues" evidence="6">
    <location>
        <begin position="821"/>
        <end position="837"/>
    </location>
</feature>
<accession>A0ABQ9Y716</accession>
<feature type="compositionally biased region" description="Acidic residues" evidence="6">
    <location>
        <begin position="876"/>
        <end position="886"/>
    </location>
</feature>
<dbReference type="InterPro" id="IPR000719">
    <property type="entry name" value="Prot_kinase_dom"/>
</dbReference>
<dbReference type="EMBL" id="JARBJD010000028">
    <property type="protein sequence ID" value="KAK2959563.1"/>
    <property type="molecule type" value="Genomic_DNA"/>
</dbReference>
<reference evidence="8 9" key="1">
    <citation type="journal article" date="2022" name="bioRxiv">
        <title>Genomics of Preaxostyla Flagellates Illuminates Evolutionary Transitions and the Path Towards Mitochondrial Loss.</title>
        <authorList>
            <person name="Novak L.V.F."/>
            <person name="Treitli S.C."/>
            <person name="Pyrih J."/>
            <person name="Halakuc P."/>
            <person name="Pipaliya S.V."/>
            <person name="Vacek V."/>
            <person name="Brzon O."/>
            <person name="Soukal P."/>
            <person name="Eme L."/>
            <person name="Dacks J.B."/>
            <person name="Karnkowska A."/>
            <person name="Elias M."/>
            <person name="Hampl V."/>
        </authorList>
    </citation>
    <scope>NUCLEOTIDE SEQUENCE [LARGE SCALE GENOMIC DNA]</scope>
    <source>
        <strain evidence="8">NAU3</strain>
        <tissue evidence="8">Gut</tissue>
    </source>
</reference>
<sequence>MTSKHDEVIPPGYSKPKILNEGSFGQVLKVTHEGSGVEYAVKVLPMLKEGDKERVSREVEMLTRFAHARIVHLHESIDMGGHQAIVMELGTRSLKDLISEYESRGELIPLPLTVMILTDICEGLLWMHTHPSGSTAHGDLKPENVLLRENNRAFLCDLGGSATLDQQMTSTIGELGTFEYNSPERVMDSKGLATAASDVWSLGVLAYRLVTGQQLFSGVSLLQLGSVLEKFNESRIPTTIPASVRAVLVKMLEPNVALRATASALLEGGLLEGMLGSSTDFSRMKSIQLATVVNEIKESLNDAEVQERTMELSMEKEKLLLETQELEARLRSLQKSLELTRSRTLELEKEEEQEQRQLLLTTPTSPSPTSSEDNVLSTRHEMPDLLFYKDEDGTEDESAHFSVSGDTITRTGVDKDQNWSTTLFEEPILEGVVSVAIKVLAIRKAPDSEEGLMFGLVDALSRVIDRNDQLGDDIPSSIAIAPRKGRIHAKLPSTEQREKTFPTAAQMKEGDRVVLEVDMDARPRTAVFIVNGNVPLTFVSGLPPSIRLGLSMKNEGVSVRFDGMSRLKRATPLRRVNEIKWNPEDLRDRVEDNRIASTGLATKEKKGHIKPTWSSFIFPEPFSEGIIAFSFAYLMDVGYFSTSFFGVIDGTISIPEKGQTMGKMTNSIALSSNARLSFVTPEGRKKISVSSRVETSKPLVLEINMDSNPRTAQFFASGKSANVVVVGLPESVRVGFSTKDPSLQVRFDRITHMNRGSPITDQMKEIEWPVAEPPQATESDEDLDDNDEERTSEEEKDEKDSLDESNIDDNASEEEARREESDEDNDLPSENNPDEAEDKTVDHDGREDDDDKEDEDEDIYNSSERKMENERNKEESDGDSDEDSDEGSDHSESDSANEDDGADVEKKKWQLPAMKLPGLLFTNKTHFIVRNNVLTRTEKGTDKKGRTRPSTVLLSEPITKGVVSITFVVMMIADSVEDEKGFIDFGLLDSCRTIPTLGRGLGKNAKHSIGLSTSSGDLHDRVVMEVNMDSTPRTVQFFVNGEAGKCYVSGIPESVRIGFSADVMGTSLEIASVIHSTQATPLAGKMKEIRWTDTEESLEERNEHKFQPIRREPEGSVPALLTRNPEHFKIEGNVITRTAFDSNGLDSPFSTVMLDGVVDEMIKSVTVTILALPETEHSCGVVMIGGLWVHKHIPKSPKGLGIEKEWSFGLCSSDGMTCVIQRHGRTKPCHSPLQVGDQVVLEVNTQSKPDISHFFVNGKAGLNGVSDVDNQLMIGFSLAGAGTSIRIDSVTELDEPSQNVTNLTDKSKTNEDNDTTSSHPILSEHMQPATLPKPQQNQSTPQPSASKTDSVQATPTAASSSTSKVPLKPQPLAAKVAARDHPAYEPFFAKLKSGKKAVFLAPEMREKGLNPAALSDPDMLV</sequence>
<keyword evidence="9" id="KW-1185">Reference proteome</keyword>
<feature type="compositionally biased region" description="Polar residues" evidence="6">
    <location>
        <begin position="1333"/>
        <end position="1352"/>
    </location>
</feature>
<evidence type="ECO:0000256" key="2">
    <source>
        <dbReference type="ARBA" id="ARBA00022679"/>
    </source>
</evidence>
<feature type="compositionally biased region" description="Low complexity" evidence="6">
    <location>
        <begin position="356"/>
        <end position="371"/>
    </location>
</feature>
<dbReference type="SMART" id="SM00220">
    <property type="entry name" value="S_TKc"/>
    <property type="match status" value="1"/>
</dbReference>
<dbReference type="PANTHER" id="PTHR43671">
    <property type="entry name" value="SERINE/THREONINE-PROTEIN KINASE NEK"/>
    <property type="match status" value="1"/>
</dbReference>
<dbReference type="PROSITE" id="PS50011">
    <property type="entry name" value="PROTEIN_KINASE_DOM"/>
    <property type="match status" value="1"/>
</dbReference>
<keyword evidence="4 8" id="KW-0418">Kinase</keyword>
<comment type="caution">
    <text evidence="8">The sequence shown here is derived from an EMBL/GenBank/DDBJ whole genome shotgun (WGS) entry which is preliminary data.</text>
</comment>
<feature type="region of interest" description="Disordered" evidence="6">
    <location>
        <begin position="346"/>
        <end position="376"/>
    </location>
</feature>
<dbReference type="InterPro" id="IPR011009">
    <property type="entry name" value="Kinase-like_dom_sf"/>
</dbReference>
<feature type="compositionally biased region" description="Basic and acidic residues" evidence="6">
    <location>
        <begin position="863"/>
        <end position="875"/>
    </location>
</feature>
<feature type="compositionally biased region" description="Acidic residues" evidence="6">
    <location>
        <begin position="778"/>
        <end position="813"/>
    </location>
</feature>
<feature type="compositionally biased region" description="Acidic residues" evidence="6">
    <location>
        <begin position="847"/>
        <end position="859"/>
    </location>
</feature>
<organism evidence="8 9">
    <name type="scientific">Blattamonas nauphoetae</name>
    <dbReference type="NCBI Taxonomy" id="2049346"/>
    <lineage>
        <taxon>Eukaryota</taxon>
        <taxon>Metamonada</taxon>
        <taxon>Preaxostyla</taxon>
        <taxon>Oxymonadida</taxon>
        <taxon>Blattamonas</taxon>
    </lineage>
</organism>
<dbReference type="InterPro" id="IPR050660">
    <property type="entry name" value="NEK_Ser/Thr_kinase"/>
</dbReference>
<feature type="region of interest" description="Disordered" evidence="6">
    <location>
        <begin position="771"/>
        <end position="905"/>
    </location>
</feature>
<dbReference type="GO" id="GO:0004674">
    <property type="term" value="F:protein serine/threonine kinase activity"/>
    <property type="evidence" value="ECO:0007669"/>
    <property type="project" value="UniProtKB-EC"/>
</dbReference>
<dbReference type="PANTHER" id="PTHR43671:SF13">
    <property type="entry name" value="SERINE_THREONINE-PROTEIN KINASE NEK2"/>
    <property type="match status" value="1"/>
</dbReference>
<dbReference type="CDD" id="cd14014">
    <property type="entry name" value="STKc_PknB_like"/>
    <property type="match status" value="1"/>
</dbReference>
<feature type="region of interest" description="Disordered" evidence="6">
    <location>
        <begin position="1290"/>
        <end position="1367"/>
    </location>
</feature>
<evidence type="ECO:0000259" key="7">
    <source>
        <dbReference type="PROSITE" id="PS50011"/>
    </source>
</evidence>
<gene>
    <name evidence="8" type="ORF">BLNAU_5341</name>
</gene>
<dbReference type="SUPFAM" id="SSF56112">
    <property type="entry name" value="Protein kinase-like (PK-like)"/>
    <property type="match status" value="1"/>
</dbReference>
<keyword evidence="5" id="KW-0067">ATP-binding</keyword>
<evidence type="ECO:0000256" key="3">
    <source>
        <dbReference type="ARBA" id="ARBA00022741"/>
    </source>
</evidence>
<evidence type="ECO:0000313" key="9">
    <source>
        <dbReference type="Proteomes" id="UP001281761"/>
    </source>
</evidence>
<evidence type="ECO:0000256" key="4">
    <source>
        <dbReference type="ARBA" id="ARBA00022777"/>
    </source>
</evidence>
<keyword evidence="3" id="KW-0547">Nucleotide-binding</keyword>
<feature type="domain" description="Protein kinase" evidence="7">
    <location>
        <begin position="13"/>
        <end position="271"/>
    </location>
</feature>